<proteinExistence type="predicted"/>
<dbReference type="PANTHER" id="PTHR43415">
    <property type="entry name" value="SPERMIDINE N(1)-ACETYLTRANSFERASE"/>
    <property type="match status" value="1"/>
</dbReference>
<dbReference type="PANTHER" id="PTHR43415:SF3">
    <property type="entry name" value="GNAT-FAMILY ACETYLTRANSFERASE"/>
    <property type="match status" value="1"/>
</dbReference>
<name>A0A4Z0GPN1_9BACL</name>
<dbReference type="PROSITE" id="PS51186">
    <property type="entry name" value="GNAT"/>
    <property type="match status" value="1"/>
</dbReference>
<evidence type="ECO:0000259" key="1">
    <source>
        <dbReference type="PROSITE" id="PS51186"/>
    </source>
</evidence>
<dbReference type="CDD" id="cd04301">
    <property type="entry name" value="NAT_SF"/>
    <property type="match status" value="1"/>
</dbReference>
<dbReference type="SUPFAM" id="SSF55729">
    <property type="entry name" value="Acyl-CoA N-acyltransferases (Nat)"/>
    <property type="match status" value="1"/>
</dbReference>
<dbReference type="Pfam" id="PF00583">
    <property type="entry name" value="Acetyltransf_1"/>
    <property type="match status" value="1"/>
</dbReference>
<dbReference type="AlphaFoldDB" id="A0A4Z0GPN1"/>
<dbReference type="Gene3D" id="3.40.630.30">
    <property type="match status" value="1"/>
</dbReference>
<dbReference type="EMBL" id="SRJD01000008">
    <property type="protein sequence ID" value="TGA98366.1"/>
    <property type="molecule type" value="Genomic_DNA"/>
</dbReference>
<dbReference type="GO" id="GO:0016747">
    <property type="term" value="F:acyltransferase activity, transferring groups other than amino-acyl groups"/>
    <property type="evidence" value="ECO:0007669"/>
    <property type="project" value="InterPro"/>
</dbReference>
<evidence type="ECO:0000313" key="2">
    <source>
        <dbReference type="EMBL" id="TGA98366.1"/>
    </source>
</evidence>
<sequence length="172" mass="19227">MGESGIIIREAIADDAEKMLNYLEKIAAESDFLTFGPGEFKLTLEQEKDTLDSYSIKDNALFLVAEINGKIVGNLDFQGGSRPRTAHTGEFGISVLKDYWGQHIGKVLLKTLINWAKGTDLIRKINLRVRSDNERAKHLYQSVGFIEEGIISRDLLVDGTFYDSILMGLTID</sequence>
<comment type="caution">
    <text evidence="2">The sequence shown here is derived from an EMBL/GenBank/DDBJ whole genome shotgun (WGS) entry which is preliminary data.</text>
</comment>
<dbReference type="InterPro" id="IPR000182">
    <property type="entry name" value="GNAT_dom"/>
</dbReference>
<evidence type="ECO:0000313" key="3">
    <source>
        <dbReference type="Proteomes" id="UP000298347"/>
    </source>
</evidence>
<reference evidence="2 3" key="1">
    <citation type="journal article" date="2015" name="Int. J. Syst. Evol. Microbiol.">
        <title>Sporolactobacillus shoreae sp. nov. and Sporolactobacillus spathodeae sp. nov., two spore-forming lactic acid bacteria isolated from tree barks in Thailand.</title>
        <authorList>
            <person name="Thamacharoensuk T."/>
            <person name="Kitahara M."/>
            <person name="Ohkuma M."/>
            <person name="Thongchul N."/>
            <person name="Tanasupawat S."/>
        </authorList>
    </citation>
    <scope>NUCLEOTIDE SEQUENCE [LARGE SCALE GENOMIC DNA]</scope>
    <source>
        <strain evidence="2 3">BK92</strain>
    </source>
</reference>
<accession>A0A4Z0GPN1</accession>
<organism evidence="2 3">
    <name type="scientific">Sporolactobacillus shoreae</name>
    <dbReference type="NCBI Taxonomy" id="1465501"/>
    <lineage>
        <taxon>Bacteria</taxon>
        <taxon>Bacillati</taxon>
        <taxon>Bacillota</taxon>
        <taxon>Bacilli</taxon>
        <taxon>Bacillales</taxon>
        <taxon>Sporolactobacillaceae</taxon>
        <taxon>Sporolactobacillus</taxon>
    </lineage>
</organism>
<feature type="domain" description="N-acetyltransferase" evidence="1">
    <location>
        <begin position="6"/>
        <end position="172"/>
    </location>
</feature>
<dbReference type="Proteomes" id="UP000298347">
    <property type="component" value="Unassembled WGS sequence"/>
</dbReference>
<gene>
    <name evidence="2" type="ORF">E4665_08395</name>
</gene>
<keyword evidence="2" id="KW-0808">Transferase</keyword>
<dbReference type="OrthoDB" id="9802340at2"/>
<protein>
    <submittedName>
        <fullName evidence="2">N-acetyltransferase</fullName>
    </submittedName>
</protein>
<dbReference type="InterPro" id="IPR016181">
    <property type="entry name" value="Acyl_CoA_acyltransferase"/>
</dbReference>
<keyword evidence="3" id="KW-1185">Reference proteome</keyword>